<dbReference type="OrthoDB" id="5989851at2759"/>
<dbReference type="EMBL" id="LSMT01000248">
    <property type="protein sequence ID" value="PFX22187.1"/>
    <property type="molecule type" value="Genomic_DNA"/>
</dbReference>
<proteinExistence type="predicted"/>
<gene>
    <name evidence="1" type="ORF">AWC38_SpisGene13304</name>
</gene>
<sequence length="317" mass="35760">MALAGNVTSNREHESLHLTHFHLFGKIVVDIVRNMPTSVAECYQNQLESSLQMIDEALNMIDSAKNQELLRGRGYGYIAGVKRRQRNLGEAMRYVDLAEQINHTCHTHLDTSFIDYERAGVLLEFNRPTACRSQQQENEAVRNLETCIDVCTKLETESNLYVKKHHFALIKMAMLLLDCRTEAARERVVSDNAIAKGQQCLNRLKTEYWSLIAEGVKVQFNLVSSDLQYRKGNYSEAERYANCAKDLATEMGFNTEIHHAQERLNHIRALTWQDAMLDGPVGGASLCSDSEGGYGDVSSSSGYESDCLNSKDLKILE</sequence>
<protein>
    <recommendedName>
        <fullName evidence="3">Amyloid protein-binding protein 2</fullName>
    </recommendedName>
</protein>
<dbReference type="Proteomes" id="UP000225706">
    <property type="component" value="Unassembled WGS sequence"/>
</dbReference>
<evidence type="ECO:0000313" key="1">
    <source>
        <dbReference type="EMBL" id="PFX22187.1"/>
    </source>
</evidence>
<accession>A0A2B4S0T8</accession>
<reference evidence="2" key="1">
    <citation type="journal article" date="2017" name="bioRxiv">
        <title>Comparative analysis of the genomes of Stylophora pistillata and Acropora digitifera provides evidence for extensive differences between species of corals.</title>
        <authorList>
            <person name="Voolstra C.R."/>
            <person name="Li Y."/>
            <person name="Liew Y.J."/>
            <person name="Baumgarten S."/>
            <person name="Zoccola D."/>
            <person name="Flot J.-F."/>
            <person name="Tambutte S."/>
            <person name="Allemand D."/>
            <person name="Aranda M."/>
        </authorList>
    </citation>
    <scope>NUCLEOTIDE SEQUENCE [LARGE SCALE GENOMIC DNA]</scope>
</reference>
<evidence type="ECO:0008006" key="3">
    <source>
        <dbReference type="Google" id="ProtNLM"/>
    </source>
</evidence>
<comment type="caution">
    <text evidence="1">The sequence shown here is derived from an EMBL/GenBank/DDBJ whole genome shotgun (WGS) entry which is preliminary data.</text>
</comment>
<keyword evidence="2" id="KW-1185">Reference proteome</keyword>
<evidence type="ECO:0000313" key="2">
    <source>
        <dbReference type="Proteomes" id="UP000225706"/>
    </source>
</evidence>
<name>A0A2B4S0T8_STYPI</name>
<dbReference type="AlphaFoldDB" id="A0A2B4S0T8"/>
<organism evidence="1 2">
    <name type="scientific">Stylophora pistillata</name>
    <name type="common">Smooth cauliflower coral</name>
    <dbReference type="NCBI Taxonomy" id="50429"/>
    <lineage>
        <taxon>Eukaryota</taxon>
        <taxon>Metazoa</taxon>
        <taxon>Cnidaria</taxon>
        <taxon>Anthozoa</taxon>
        <taxon>Hexacorallia</taxon>
        <taxon>Scleractinia</taxon>
        <taxon>Astrocoeniina</taxon>
        <taxon>Pocilloporidae</taxon>
        <taxon>Stylophora</taxon>
    </lineage>
</organism>